<accession>A0ABV5EVV1</accession>
<gene>
    <name evidence="1" type="ORF">AB7P39_14700</name>
</gene>
<sequence length="60" mass="7042">MRKYRVTHIYDAADGWRQVQPFTLTADIRDELVQGGCSMVRVRSGLTHRKLSLLRVRDLR</sequence>
<keyword evidence="2" id="KW-1185">Reference proteome</keyword>
<dbReference type="EMBL" id="JBHLHV010000003">
    <property type="protein sequence ID" value="MFB8894096.1"/>
    <property type="molecule type" value="Genomic_DNA"/>
</dbReference>
<organism evidence="1 2">
    <name type="scientific">Microbacterium plantarum</name>
    <dbReference type="NCBI Taxonomy" id="1816425"/>
    <lineage>
        <taxon>Bacteria</taxon>
        <taxon>Bacillati</taxon>
        <taxon>Actinomycetota</taxon>
        <taxon>Actinomycetes</taxon>
        <taxon>Micrococcales</taxon>
        <taxon>Microbacteriaceae</taxon>
        <taxon>Microbacterium</taxon>
    </lineage>
</organism>
<proteinExistence type="predicted"/>
<evidence type="ECO:0000313" key="1">
    <source>
        <dbReference type="EMBL" id="MFB8894096.1"/>
    </source>
</evidence>
<protein>
    <submittedName>
        <fullName evidence="1">Uncharacterized protein</fullName>
    </submittedName>
</protein>
<dbReference type="Proteomes" id="UP001589643">
    <property type="component" value="Unassembled WGS sequence"/>
</dbReference>
<comment type="caution">
    <text evidence="1">The sequence shown here is derived from an EMBL/GenBank/DDBJ whole genome shotgun (WGS) entry which is preliminary data.</text>
</comment>
<name>A0ABV5EVV1_9MICO</name>
<reference evidence="1 2" key="1">
    <citation type="submission" date="2024-08" db="EMBL/GenBank/DDBJ databases">
        <title>Heavy metals resistant antinobacteria isolated from wastewater.</title>
        <authorList>
            <person name="Roman Ponce B."/>
            <person name="Blanco Mercado M.A."/>
            <person name="Avila Aldana I.N."/>
            <person name="Morales Arrieta S."/>
        </authorList>
    </citation>
    <scope>NUCLEOTIDE SEQUENCE [LARGE SCALE GENOMIC DNA]</scope>
    <source>
        <strain evidence="2">sma-1</strain>
    </source>
</reference>
<dbReference type="RefSeq" id="WP_378719970.1">
    <property type="nucleotide sequence ID" value="NZ_JBHLHV010000003.1"/>
</dbReference>
<evidence type="ECO:0000313" key="2">
    <source>
        <dbReference type="Proteomes" id="UP001589643"/>
    </source>
</evidence>